<feature type="domain" description="PAC" evidence="3">
    <location>
        <begin position="336"/>
        <end position="388"/>
    </location>
</feature>
<dbReference type="SUPFAM" id="SSF55785">
    <property type="entry name" value="PYP-like sensor domain (PAS domain)"/>
    <property type="match status" value="1"/>
</dbReference>
<gene>
    <name evidence="6" type="ORF">L0C25_21205</name>
</gene>
<dbReference type="Gene3D" id="3.30.450.20">
    <property type="entry name" value="PAS domain"/>
    <property type="match status" value="1"/>
</dbReference>
<feature type="transmembrane region" description="Helical" evidence="1">
    <location>
        <begin position="164"/>
        <end position="187"/>
    </location>
</feature>
<dbReference type="InterPro" id="IPR035965">
    <property type="entry name" value="PAS-like_dom_sf"/>
</dbReference>
<feature type="domain" description="EAL" evidence="4">
    <location>
        <begin position="558"/>
        <end position="816"/>
    </location>
</feature>
<evidence type="ECO:0000259" key="4">
    <source>
        <dbReference type="PROSITE" id="PS50883"/>
    </source>
</evidence>
<feature type="transmembrane region" description="Helical" evidence="1">
    <location>
        <begin position="90"/>
        <end position="111"/>
    </location>
</feature>
<name>A0AA46TGQ7_9ACTN</name>
<dbReference type="Gene3D" id="3.20.20.450">
    <property type="entry name" value="EAL domain"/>
    <property type="match status" value="1"/>
</dbReference>
<dbReference type="KEGG" id="sgrg:L0C25_21205"/>
<dbReference type="CDD" id="cd01948">
    <property type="entry name" value="EAL"/>
    <property type="match status" value="1"/>
</dbReference>
<dbReference type="NCBIfam" id="TIGR00229">
    <property type="entry name" value="sensory_box"/>
    <property type="match status" value="1"/>
</dbReference>
<dbReference type="PANTHER" id="PTHR44757:SF2">
    <property type="entry name" value="BIOFILM ARCHITECTURE MAINTENANCE PROTEIN MBAA"/>
    <property type="match status" value="1"/>
</dbReference>
<feature type="transmembrane region" description="Helical" evidence="1">
    <location>
        <begin position="31"/>
        <end position="53"/>
    </location>
</feature>
<dbReference type="RefSeq" id="WP_271633775.1">
    <property type="nucleotide sequence ID" value="NZ_CP094970.1"/>
</dbReference>
<dbReference type="CDD" id="cd01949">
    <property type="entry name" value="GGDEF"/>
    <property type="match status" value="1"/>
</dbReference>
<evidence type="ECO:0000259" key="2">
    <source>
        <dbReference type="PROSITE" id="PS50112"/>
    </source>
</evidence>
<keyword evidence="1" id="KW-0812">Transmembrane</keyword>
<feature type="domain" description="GGDEF" evidence="5">
    <location>
        <begin position="419"/>
        <end position="549"/>
    </location>
</feature>
<dbReference type="Proteomes" id="UP001164390">
    <property type="component" value="Chromosome"/>
</dbReference>
<evidence type="ECO:0000313" key="6">
    <source>
        <dbReference type="EMBL" id="UYM05011.1"/>
    </source>
</evidence>
<keyword evidence="1" id="KW-0472">Membrane</keyword>
<dbReference type="EMBL" id="CP094970">
    <property type="protein sequence ID" value="UYM05011.1"/>
    <property type="molecule type" value="Genomic_DNA"/>
</dbReference>
<dbReference type="NCBIfam" id="TIGR00254">
    <property type="entry name" value="GGDEF"/>
    <property type="match status" value="1"/>
</dbReference>
<evidence type="ECO:0000259" key="5">
    <source>
        <dbReference type="PROSITE" id="PS50887"/>
    </source>
</evidence>
<dbReference type="InterPro" id="IPR043128">
    <property type="entry name" value="Rev_trsase/Diguanyl_cyclase"/>
</dbReference>
<dbReference type="InterPro" id="IPR035919">
    <property type="entry name" value="EAL_sf"/>
</dbReference>
<dbReference type="InterPro" id="IPR000160">
    <property type="entry name" value="GGDEF_dom"/>
</dbReference>
<feature type="transmembrane region" description="Helical" evidence="1">
    <location>
        <begin position="6"/>
        <end position="24"/>
    </location>
</feature>
<keyword evidence="7" id="KW-1185">Reference proteome</keyword>
<dbReference type="SMART" id="SM00091">
    <property type="entry name" value="PAS"/>
    <property type="match status" value="1"/>
</dbReference>
<dbReference type="InterPro" id="IPR048533">
    <property type="entry name" value="VUPS"/>
</dbReference>
<dbReference type="CDD" id="cd00130">
    <property type="entry name" value="PAS"/>
    <property type="match status" value="1"/>
</dbReference>
<dbReference type="InterPro" id="IPR001633">
    <property type="entry name" value="EAL_dom"/>
</dbReference>
<protein>
    <submittedName>
        <fullName evidence="6">EAL domain-containing protein</fullName>
    </submittedName>
</protein>
<dbReference type="PROSITE" id="PS50112">
    <property type="entry name" value="PAS"/>
    <property type="match status" value="1"/>
</dbReference>
<dbReference type="InterPro" id="IPR000014">
    <property type="entry name" value="PAS"/>
</dbReference>
<dbReference type="InterPro" id="IPR013767">
    <property type="entry name" value="PAS_fold"/>
</dbReference>
<dbReference type="Pfam" id="PF00990">
    <property type="entry name" value="GGDEF"/>
    <property type="match status" value="1"/>
</dbReference>
<feature type="transmembrane region" description="Helical" evidence="1">
    <location>
        <begin position="131"/>
        <end position="152"/>
    </location>
</feature>
<dbReference type="SMART" id="SM00052">
    <property type="entry name" value="EAL"/>
    <property type="match status" value="1"/>
</dbReference>
<dbReference type="InterPro" id="IPR000700">
    <property type="entry name" value="PAS-assoc_C"/>
</dbReference>
<dbReference type="Pfam" id="PF00989">
    <property type="entry name" value="PAS"/>
    <property type="match status" value="1"/>
</dbReference>
<evidence type="ECO:0000256" key="1">
    <source>
        <dbReference type="SAM" id="Phobius"/>
    </source>
</evidence>
<dbReference type="SUPFAM" id="SSF141868">
    <property type="entry name" value="EAL domain-like"/>
    <property type="match status" value="1"/>
</dbReference>
<dbReference type="SMART" id="SM00267">
    <property type="entry name" value="GGDEF"/>
    <property type="match status" value="1"/>
</dbReference>
<dbReference type="Gene3D" id="3.30.70.270">
    <property type="match status" value="1"/>
</dbReference>
<evidence type="ECO:0000259" key="3">
    <source>
        <dbReference type="PROSITE" id="PS50113"/>
    </source>
</evidence>
<dbReference type="SUPFAM" id="SSF55073">
    <property type="entry name" value="Nucleotide cyclase"/>
    <property type="match status" value="1"/>
</dbReference>
<organism evidence="6 7">
    <name type="scientific">Solicola gregarius</name>
    <dbReference type="NCBI Taxonomy" id="2908642"/>
    <lineage>
        <taxon>Bacteria</taxon>
        <taxon>Bacillati</taxon>
        <taxon>Actinomycetota</taxon>
        <taxon>Actinomycetes</taxon>
        <taxon>Propionibacteriales</taxon>
        <taxon>Nocardioidaceae</taxon>
        <taxon>Solicola</taxon>
    </lineage>
</organism>
<reference evidence="6" key="1">
    <citation type="submission" date="2022-01" db="EMBL/GenBank/DDBJ databases">
        <title>Nocardioidaceae gen. sp. A5X3R13.</title>
        <authorList>
            <person name="Lopez Marin M.A."/>
            <person name="Uhlik O."/>
        </authorList>
    </citation>
    <scope>NUCLEOTIDE SEQUENCE</scope>
    <source>
        <strain evidence="6">A5X3R13</strain>
    </source>
</reference>
<dbReference type="InterPro" id="IPR029787">
    <property type="entry name" value="Nucleotide_cyclase"/>
</dbReference>
<dbReference type="PROSITE" id="PS50113">
    <property type="entry name" value="PAC"/>
    <property type="match status" value="1"/>
</dbReference>
<dbReference type="Pfam" id="PF20973">
    <property type="entry name" value="VUPS"/>
    <property type="match status" value="1"/>
</dbReference>
<dbReference type="GO" id="GO:0006355">
    <property type="term" value="P:regulation of DNA-templated transcription"/>
    <property type="evidence" value="ECO:0007669"/>
    <property type="project" value="InterPro"/>
</dbReference>
<feature type="domain" description="PAS" evidence="2">
    <location>
        <begin position="263"/>
        <end position="333"/>
    </location>
</feature>
<dbReference type="InterPro" id="IPR052155">
    <property type="entry name" value="Biofilm_reg_signaling"/>
</dbReference>
<feature type="transmembrane region" description="Helical" evidence="1">
    <location>
        <begin position="207"/>
        <end position="224"/>
    </location>
</feature>
<dbReference type="PROSITE" id="PS50883">
    <property type="entry name" value="EAL"/>
    <property type="match status" value="1"/>
</dbReference>
<dbReference type="PROSITE" id="PS50887">
    <property type="entry name" value="GGDEF"/>
    <property type="match status" value="1"/>
</dbReference>
<accession>A0AA46TGQ7</accession>
<proteinExistence type="predicted"/>
<dbReference type="PANTHER" id="PTHR44757">
    <property type="entry name" value="DIGUANYLATE CYCLASE DGCP"/>
    <property type="match status" value="1"/>
</dbReference>
<feature type="transmembrane region" description="Helical" evidence="1">
    <location>
        <begin position="59"/>
        <end position="78"/>
    </location>
</feature>
<evidence type="ECO:0000313" key="7">
    <source>
        <dbReference type="Proteomes" id="UP001164390"/>
    </source>
</evidence>
<dbReference type="Pfam" id="PF00563">
    <property type="entry name" value="EAL"/>
    <property type="match status" value="1"/>
</dbReference>
<dbReference type="AlphaFoldDB" id="A0AA46TGQ7"/>
<keyword evidence="1" id="KW-1133">Transmembrane helix</keyword>
<sequence length="822" mass="89175">MSPSLLLAAHVAVYAAIPMLFGVLRRPFRVIAFYLYIGLILLAGGLIGSVYVLPVAGGIPAGSILYAALLFSSVLLVILEHDARVVRNVIKVVIGVEAFKFVMFALATYSLRDDQVVNPFDTDPALFDESLMVTLLGGLLIVAELVILTIILELLKRRMSNPVLLASTYVAIFVALLCFDGVMLPFIALQSLADIGEFVQSGVRVKLVLGLSFGIPLVVFLVLFRRHLAAYRKASIPLHELLIGPREDLVRELERQRLAIRAGVEQYRHLVESSGDVVITSTVDGMITSWNHAAERLYGYTRDRAVGSPMELIAAPDQLDDLTEIMRAGSRGTTISGHETIHRRDDGTRVEVSLTVSPVIDHAGTTIGLSYIGRDIGERRRMERTLTYQARHDALTGLPNRVYLEDMIAELARTRVAPTPVAVLFVDIDRFKIVNDAAGHHVGDGLLIEAAARLRSGVGVGETVARFGGDEFALLCPGRDEEGATALATRLLDALTVPFEIAGHRFFVSASIGISVDTTPHADELLRRSDMAMYAAKDQGSGTWRVFDQTMDQRARWVLSLGNDLSDAIESDSLELHYQPVIDLGTGRIRSVEALTRWRHDRRGYVEPEEFVSVAEDTGLITPLDTWVIHRASRDGARLFASGTLPPNGHVAVNLSVQDIADPEFGAVLVEAVAEGAPDFGMDRLMIELTETVLMNDVERTAARLRELTALGVRIAIDDFGTGYSSLAYLRPFPTTTLKIDQTFVGGIASNASDLAIVRSVVELAHAIGLETVAEGVETTGQLELLREMGCDAGQGFLWGPAVAVDGLIAGFTPSGSLPSGL</sequence>